<proteinExistence type="predicted"/>
<reference evidence="3" key="1">
    <citation type="journal article" date="2019" name="Int. J. Syst. Evol. Microbiol.">
        <title>The Global Catalogue of Microorganisms (GCM) 10K type strain sequencing project: providing services to taxonomists for standard genome sequencing and annotation.</title>
        <authorList>
            <consortium name="The Broad Institute Genomics Platform"/>
            <consortium name="The Broad Institute Genome Sequencing Center for Infectious Disease"/>
            <person name="Wu L."/>
            <person name="Ma J."/>
        </authorList>
    </citation>
    <scope>NUCLEOTIDE SEQUENCE [LARGE SCALE GENOMIC DNA]</scope>
    <source>
        <strain evidence="3">KCTC 33576</strain>
    </source>
</reference>
<accession>A0ABW5XED9</accession>
<keyword evidence="3" id="KW-1185">Reference proteome</keyword>
<evidence type="ECO:0000313" key="3">
    <source>
        <dbReference type="Proteomes" id="UP001597391"/>
    </source>
</evidence>
<protein>
    <submittedName>
        <fullName evidence="2">Uncharacterized protein</fullName>
    </submittedName>
</protein>
<dbReference type="EMBL" id="JBHUOP010000003">
    <property type="protein sequence ID" value="MFD2840721.1"/>
    <property type="molecule type" value="Genomic_DNA"/>
</dbReference>
<evidence type="ECO:0000313" key="2">
    <source>
        <dbReference type="EMBL" id="MFD2840721.1"/>
    </source>
</evidence>
<name>A0ABW5XED9_9MICO</name>
<feature type="region of interest" description="Disordered" evidence="1">
    <location>
        <begin position="137"/>
        <end position="160"/>
    </location>
</feature>
<evidence type="ECO:0000256" key="1">
    <source>
        <dbReference type="SAM" id="MobiDB-lite"/>
    </source>
</evidence>
<organism evidence="2 3">
    <name type="scientific">Populibacterium corticicola</name>
    <dbReference type="NCBI Taxonomy" id="1812826"/>
    <lineage>
        <taxon>Bacteria</taxon>
        <taxon>Bacillati</taxon>
        <taxon>Actinomycetota</taxon>
        <taxon>Actinomycetes</taxon>
        <taxon>Micrococcales</taxon>
        <taxon>Jonesiaceae</taxon>
        <taxon>Populibacterium</taxon>
    </lineage>
</organism>
<sequence length="160" mass="17780">MSKESPMEREFQRIAEEISRGGSLDFPSEGESAFNNIVLPPNGFAEDEAEEIEIELADLPIRDELLDDGGFSYEATCYWPGSDETVGASVTHGETTHALIEFKGDGQWEFTSSNLTPIELLAILKQISETIEENLEELDEQWDGRREELGTTPPATPTNN</sequence>
<dbReference type="RefSeq" id="WP_377466598.1">
    <property type="nucleotide sequence ID" value="NZ_JBHUOP010000003.1"/>
</dbReference>
<comment type="caution">
    <text evidence="2">The sequence shown here is derived from an EMBL/GenBank/DDBJ whole genome shotgun (WGS) entry which is preliminary data.</text>
</comment>
<gene>
    <name evidence="2" type="ORF">ACFSYH_09070</name>
</gene>
<dbReference type="Proteomes" id="UP001597391">
    <property type="component" value="Unassembled WGS sequence"/>
</dbReference>